<evidence type="ECO:0000256" key="2">
    <source>
        <dbReference type="ARBA" id="ARBA00022840"/>
    </source>
</evidence>
<reference evidence="4 5" key="1">
    <citation type="submission" date="2017-09" db="EMBL/GenBank/DDBJ databases">
        <title>Sphingomonas panjinensis sp.nov., isolated from oil-contaminated soil.</title>
        <authorList>
            <person name="Wang L."/>
            <person name="Chen L."/>
        </authorList>
    </citation>
    <scope>NUCLEOTIDE SEQUENCE [LARGE SCALE GENOMIC DNA]</scope>
    <source>
        <strain evidence="4 5">FW-11</strain>
    </source>
</reference>
<dbReference type="AlphaFoldDB" id="A0A2T5FXW6"/>
<keyword evidence="5" id="KW-1185">Reference proteome</keyword>
<dbReference type="CDD" id="cd05907">
    <property type="entry name" value="VL_LC_FACS_like"/>
    <property type="match status" value="1"/>
</dbReference>
<dbReference type="GO" id="GO:0004467">
    <property type="term" value="F:long-chain fatty acid-CoA ligase activity"/>
    <property type="evidence" value="ECO:0007669"/>
    <property type="project" value="TreeGrafter"/>
</dbReference>
<dbReference type="Pfam" id="PF00501">
    <property type="entry name" value="AMP-binding"/>
    <property type="match status" value="1"/>
</dbReference>
<organism evidence="4 5">
    <name type="scientific">Sphingomonas oleivorans</name>
    <dbReference type="NCBI Taxonomy" id="1735121"/>
    <lineage>
        <taxon>Bacteria</taxon>
        <taxon>Pseudomonadati</taxon>
        <taxon>Pseudomonadota</taxon>
        <taxon>Alphaproteobacteria</taxon>
        <taxon>Sphingomonadales</taxon>
        <taxon>Sphingomonadaceae</taxon>
        <taxon>Sphingomonas</taxon>
    </lineage>
</organism>
<dbReference type="PANTHER" id="PTHR43272">
    <property type="entry name" value="LONG-CHAIN-FATTY-ACID--COA LIGASE"/>
    <property type="match status" value="1"/>
</dbReference>
<dbReference type="InterPro" id="IPR042099">
    <property type="entry name" value="ANL_N_sf"/>
</dbReference>
<dbReference type="GO" id="GO:0005524">
    <property type="term" value="F:ATP binding"/>
    <property type="evidence" value="ECO:0007669"/>
    <property type="project" value="UniProtKB-KW"/>
</dbReference>
<dbReference type="Proteomes" id="UP000244162">
    <property type="component" value="Unassembled WGS sequence"/>
</dbReference>
<dbReference type="SUPFAM" id="SSF56801">
    <property type="entry name" value="Acetyl-CoA synthetase-like"/>
    <property type="match status" value="1"/>
</dbReference>
<evidence type="ECO:0000256" key="1">
    <source>
        <dbReference type="ARBA" id="ARBA00022741"/>
    </source>
</evidence>
<dbReference type="GO" id="GO:0016020">
    <property type="term" value="C:membrane"/>
    <property type="evidence" value="ECO:0007669"/>
    <property type="project" value="TreeGrafter"/>
</dbReference>
<evidence type="ECO:0000259" key="3">
    <source>
        <dbReference type="Pfam" id="PF00501"/>
    </source>
</evidence>
<sequence>MRTFGPFPNLVEMFFARAAERGDAPFLWSKQDGKWAATSWAEAARKVAALAEGLKSIGLERGDRVMLVSENRPEWCLSDLAIMTAGCVTVPTYVTNTERDHAHIFENSGARALILSTAKLARTVLPAAMRSACEHVIGIEPMRIGQNGTLRVHDWADLIAGQPGDVAAARAGAAFTRDDLACIIYTSGTGGAPRGVCQHHGAILHNVAACIEIIEQDFGWGEEIFLSLLPLSHSYEHSGGQFLPIGLGGQIYYAESLEKLAANIEEVGPTIMVVVPRLFELLRQRILKAVEKQGALPRWLMAGAIGLGAKNKVGLADMPLDFLLSRTLRPKIARRFGGRLKAMVSGGAPLNPEVGNFFRALGITLLQGYGQTEAAPVISCNRPRAGIALETVGPPLKDTEVRIAEDGEILVRGENVMHGYWRNPEETARVLVDGWLHTGDIGHLDNAGRLMITDRKKDLIVNDKGDNIAPQRIEGMLTLEPEILQAMVAGDRRPYLVGLIVPDPEWAATWAKAEGVSADPATLAANPAFQRALSAAVDRVNAGLSVIEKLRRFLIADEPFSIANEELTPSLKIRRHILRKRYGERLDALYRK</sequence>
<keyword evidence="4" id="KW-0436">Ligase</keyword>
<dbReference type="RefSeq" id="WP_107968079.1">
    <property type="nucleotide sequence ID" value="NZ_NWBU01000009.1"/>
</dbReference>
<comment type="caution">
    <text evidence="4">The sequence shown here is derived from an EMBL/GenBank/DDBJ whole genome shotgun (WGS) entry which is preliminary data.</text>
</comment>
<dbReference type="Pfam" id="PF23562">
    <property type="entry name" value="AMP-binding_C_3"/>
    <property type="match status" value="1"/>
</dbReference>
<keyword evidence="2" id="KW-0067">ATP-binding</keyword>
<accession>A0A2T5FXW6</accession>
<evidence type="ECO:0000313" key="4">
    <source>
        <dbReference type="EMBL" id="PTQ10980.1"/>
    </source>
</evidence>
<proteinExistence type="predicted"/>
<name>A0A2T5FXW6_9SPHN</name>
<dbReference type="InterPro" id="IPR000873">
    <property type="entry name" value="AMP-dep_synth/lig_dom"/>
</dbReference>
<keyword evidence="1" id="KW-0547">Nucleotide-binding</keyword>
<dbReference type="PANTHER" id="PTHR43272:SF33">
    <property type="entry name" value="AMP-BINDING DOMAIN-CONTAINING PROTEIN-RELATED"/>
    <property type="match status" value="1"/>
</dbReference>
<evidence type="ECO:0000313" key="5">
    <source>
        <dbReference type="Proteomes" id="UP000244162"/>
    </source>
</evidence>
<dbReference type="OrthoDB" id="9803968at2"/>
<protein>
    <submittedName>
        <fullName evidence="4">Long-chain fatty acid--CoA ligase</fullName>
    </submittedName>
</protein>
<dbReference type="Gene3D" id="3.40.50.12780">
    <property type="entry name" value="N-terminal domain of ligase-like"/>
    <property type="match status" value="1"/>
</dbReference>
<feature type="domain" description="AMP-dependent synthetase/ligase" evidence="3">
    <location>
        <begin position="14"/>
        <end position="421"/>
    </location>
</feature>
<gene>
    <name evidence="4" type="ORF">CLG96_10275</name>
</gene>
<dbReference type="EMBL" id="NWBU01000009">
    <property type="protein sequence ID" value="PTQ10980.1"/>
    <property type="molecule type" value="Genomic_DNA"/>
</dbReference>